<reference evidence="3 4" key="1">
    <citation type="journal article" date="2013" name="Int. J. Syst. Evol. Microbiol.">
        <title>Comamonas guangdongensis sp. nov., isolated from subterranean forest sediment, and emended description of the genus Comamonas.</title>
        <authorList>
            <person name="Zhang J."/>
            <person name="Wang Y."/>
            <person name="Zhou S."/>
            <person name="Wu C."/>
            <person name="He J."/>
            <person name="Li F."/>
        </authorList>
    </citation>
    <scope>NUCLEOTIDE SEQUENCE [LARGE SCALE GENOMIC DNA]</scope>
    <source>
        <strain evidence="3 4">CCTCC AB2011133</strain>
    </source>
</reference>
<feature type="region of interest" description="Disordered" evidence="1">
    <location>
        <begin position="100"/>
        <end position="132"/>
    </location>
</feature>
<name>A0ABV3ZT64_9BURK</name>
<protein>
    <submittedName>
        <fullName evidence="3">Helix-turn-helix transcriptional regulator</fullName>
    </submittedName>
</protein>
<dbReference type="InterPro" id="IPR010982">
    <property type="entry name" value="Lambda_DNA-bd_dom_sf"/>
</dbReference>
<gene>
    <name evidence="3" type="ORF">AB6724_05875</name>
</gene>
<keyword evidence="4" id="KW-1185">Reference proteome</keyword>
<accession>A0ABV3ZT64</accession>
<evidence type="ECO:0000313" key="3">
    <source>
        <dbReference type="EMBL" id="MEX8192364.1"/>
    </source>
</evidence>
<dbReference type="SUPFAM" id="SSF47413">
    <property type="entry name" value="lambda repressor-like DNA-binding domains"/>
    <property type="match status" value="1"/>
</dbReference>
<feature type="compositionally biased region" description="Low complexity" evidence="1">
    <location>
        <begin position="106"/>
        <end position="117"/>
    </location>
</feature>
<comment type="caution">
    <text evidence="3">The sequence shown here is derived from an EMBL/GenBank/DDBJ whole genome shotgun (WGS) entry which is preliminary data.</text>
</comment>
<evidence type="ECO:0000256" key="1">
    <source>
        <dbReference type="SAM" id="MobiDB-lite"/>
    </source>
</evidence>
<feature type="domain" description="HTH cro/C1-type" evidence="2">
    <location>
        <begin position="26"/>
        <end position="57"/>
    </location>
</feature>
<proteinExistence type="predicted"/>
<evidence type="ECO:0000259" key="2">
    <source>
        <dbReference type="PROSITE" id="PS50943"/>
    </source>
</evidence>
<dbReference type="Proteomes" id="UP001561046">
    <property type="component" value="Unassembled WGS sequence"/>
</dbReference>
<organism evidence="3 4">
    <name type="scientific">Comamonas guangdongensis</name>
    <dbReference type="NCBI Taxonomy" id="510515"/>
    <lineage>
        <taxon>Bacteria</taxon>
        <taxon>Pseudomonadati</taxon>
        <taxon>Pseudomonadota</taxon>
        <taxon>Betaproteobacteria</taxon>
        <taxon>Burkholderiales</taxon>
        <taxon>Comamonadaceae</taxon>
        <taxon>Comamonas</taxon>
    </lineage>
</organism>
<sequence>MPRQNTPPADYPQAVLQQIEQLAQNIVIARKRRGESQAQWAKKLGISQPTMARIERGDPSVAMASYVMCMWLINQAGGLADLIAPQNDHAALEKEVAKVRAKRKPAASPAPSMPSAAQTPVASKHALAASQKTPAVQIGATVRNMPTGRIEEAMSKLPGAQIGKALSPGLEAVMAFHNSPTGQMFKTANKNSDGLAALLAKTDPKKK</sequence>
<dbReference type="CDD" id="cd00093">
    <property type="entry name" value="HTH_XRE"/>
    <property type="match status" value="1"/>
</dbReference>
<dbReference type="EMBL" id="JBFYGN010000005">
    <property type="protein sequence ID" value="MEX8192364.1"/>
    <property type="molecule type" value="Genomic_DNA"/>
</dbReference>
<dbReference type="Gene3D" id="1.10.260.40">
    <property type="entry name" value="lambda repressor-like DNA-binding domains"/>
    <property type="match status" value="1"/>
</dbReference>
<evidence type="ECO:0000313" key="4">
    <source>
        <dbReference type="Proteomes" id="UP001561046"/>
    </source>
</evidence>
<dbReference type="PROSITE" id="PS50943">
    <property type="entry name" value="HTH_CROC1"/>
    <property type="match status" value="1"/>
</dbReference>
<dbReference type="InterPro" id="IPR001387">
    <property type="entry name" value="Cro/C1-type_HTH"/>
</dbReference>